<keyword evidence="3" id="KW-1280">Immunoglobulin</keyword>
<evidence type="ECO:0000256" key="3">
    <source>
        <dbReference type="ARBA" id="ARBA00043265"/>
    </source>
</evidence>
<dbReference type="SMART" id="SM00407">
    <property type="entry name" value="IGc1"/>
    <property type="match status" value="1"/>
</dbReference>
<keyword evidence="2" id="KW-1064">Adaptive immunity</keyword>
<dbReference type="Proteomes" id="UP000288216">
    <property type="component" value="Unassembled WGS sequence"/>
</dbReference>
<dbReference type="Gene3D" id="2.60.40.10">
    <property type="entry name" value="Immunoglobulins"/>
    <property type="match status" value="2"/>
</dbReference>
<reference evidence="5 6" key="1">
    <citation type="journal article" date="2018" name="Nat. Ecol. Evol.">
        <title>Shark genomes provide insights into elasmobranch evolution and the origin of vertebrates.</title>
        <authorList>
            <person name="Hara Y"/>
            <person name="Yamaguchi K"/>
            <person name="Onimaru K"/>
            <person name="Kadota M"/>
            <person name="Koyanagi M"/>
            <person name="Keeley SD"/>
            <person name="Tatsumi K"/>
            <person name="Tanaka K"/>
            <person name="Motone F"/>
            <person name="Kageyama Y"/>
            <person name="Nozu R"/>
            <person name="Adachi N"/>
            <person name="Nishimura O"/>
            <person name="Nakagawa R"/>
            <person name="Tanegashima C"/>
            <person name="Kiyatake I"/>
            <person name="Matsumoto R"/>
            <person name="Murakumo K"/>
            <person name="Nishida K"/>
            <person name="Terakita A"/>
            <person name="Kuratani S"/>
            <person name="Sato K"/>
            <person name="Hyodo S Kuraku.S."/>
        </authorList>
    </citation>
    <scope>NUCLEOTIDE SEQUENCE [LARGE SCALE GENOMIC DNA]</scope>
</reference>
<dbReference type="GO" id="GO:0019814">
    <property type="term" value="C:immunoglobulin complex"/>
    <property type="evidence" value="ECO:0007669"/>
    <property type="project" value="UniProtKB-KW"/>
</dbReference>
<dbReference type="SUPFAM" id="SSF48726">
    <property type="entry name" value="Immunoglobulin"/>
    <property type="match status" value="2"/>
</dbReference>
<evidence type="ECO:0000313" key="6">
    <source>
        <dbReference type="Proteomes" id="UP000288216"/>
    </source>
</evidence>
<keyword evidence="1" id="KW-0391">Immunity</keyword>
<dbReference type="OMA" id="WIANYED"/>
<evidence type="ECO:0000313" key="5">
    <source>
        <dbReference type="EMBL" id="GCB79814.1"/>
    </source>
</evidence>
<dbReference type="Pfam" id="PF07686">
    <property type="entry name" value="V-set"/>
    <property type="match status" value="1"/>
</dbReference>
<dbReference type="GO" id="GO:0002250">
    <property type="term" value="P:adaptive immune response"/>
    <property type="evidence" value="ECO:0007669"/>
    <property type="project" value="UniProtKB-KW"/>
</dbReference>
<accession>A0A401Q385</accession>
<keyword evidence="6" id="KW-1185">Reference proteome</keyword>
<dbReference type="GO" id="GO:0005576">
    <property type="term" value="C:extracellular region"/>
    <property type="evidence" value="ECO:0007669"/>
    <property type="project" value="UniProtKB-ARBA"/>
</dbReference>
<dbReference type="Pfam" id="PF07654">
    <property type="entry name" value="C1-set"/>
    <property type="match status" value="1"/>
</dbReference>
<sequence>MHWVRQVPGQGLEWLLNHYGSSSSSAAPGIENRFTSSLDASNNIFSADVKNLETEDTAIYYCASTAVGLDGNTLGHWGQGTMVTVTVAKPSVPSLYALLSCQQHNTDGPLTYGCLAMGYSPEITSLTWKKDQETITTGLRTYPSVLNKKRTHTLSSQLTITESEVGSSKIYCEVQRDGTVWKKEMPG</sequence>
<dbReference type="InterPro" id="IPR013783">
    <property type="entry name" value="Ig-like_fold"/>
</dbReference>
<evidence type="ECO:0000256" key="2">
    <source>
        <dbReference type="ARBA" id="ARBA00023130"/>
    </source>
</evidence>
<dbReference type="PANTHER" id="PTHR23266">
    <property type="entry name" value="IMMUNOGLOBULIN HEAVY CHAIN"/>
    <property type="match status" value="1"/>
</dbReference>
<name>A0A401Q385_SCYTO</name>
<protein>
    <recommendedName>
        <fullName evidence="4">Ig-like domain-containing protein</fullName>
    </recommendedName>
</protein>
<dbReference type="InterPro" id="IPR003597">
    <property type="entry name" value="Ig_C1-set"/>
</dbReference>
<dbReference type="AlphaFoldDB" id="A0A401Q385"/>
<dbReference type="InterPro" id="IPR013106">
    <property type="entry name" value="Ig_V-set"/>
</dbReference>
<dbReference type="EMBL" id="BFAA01016094">
    <property type="protein sequence ID" value="GCB79814.1"/>
    <property type="molecule type" value="Genomic_DNA"/>
</dbReference>
<dbReference type="InterPro" id="IPR036179">
    <property type="entry name" value="Ig-like_dom_sf"/>
</dbReference>
<dbReference type="InterPro" id="IPR007110">
    <property type="entry name" value="Ig-like_dom"/>
</dbReference>
<dbReference type="PROSITE" id="PS50835">
    <property type="entry name" value="IG_LIKE"/>
    <property type="match status" value="1"/>
</dbReference>
<feature type="domain" description="Ig-like" evidence="4">
    <location>
        <begin position="93"/>
        <end position="187"/>
    </location>
</feature>
<evidence type="ECO:0000256" key="1">
    <source>
        <dbReference type="ARBA" id="ARBA00022859"/>
    </source>
</evidence>
<dbReference type="SMART" id="SM00406">
    <property type="entry name" value="IGv"/>
    <property type="match status" value="1"/>
</dbReference>
<gene>
    <name evidence="5" type="ORF">scyTo_0020250</name>
</gene>
<organism evidence="5 6">
    <name type="scientific">Scyliorhinus torazame</name>
    <name type="common">Cloudy catshark</name>
    <name type="synonym">Catulus torazame</name>
    <dbReference type="NCBI Taxonomy" id="75743"/>
    <lineage>
        <taxon>Eukaryota</taxon>
        <taxon>Metazoa</taxon>
        <taxon>Chordata</taxon>
        <taxon>Craniata</taxon>
        <taxon>Vertebrata</taxon>
        <taxon>Chondrichthyes</taxon>
        <taxon>Elasmobranchii</taxon>
        <taxon>Galeomorphii</taxon>
        <taxon>Galeoidea</taxon>
        <taxon>Carcharhiniformes</taxon>
        <taxon>Scyliorhinidae</taxon>
        <taxon>Scyliorhinus</taxon>
    </lineage>
</organism>
<proteinExistence type="predicted"/>
<dbReference type="InterPro" id="IPR050199">
    <property type="entry name" value="IgHV"/>
</dbReference>
<comment type="caution">
    <text evidence="5">The sequence shown here is derived from an EMBL/GenBank/DDBJ whole genome shotgun (WGS) entry which is preliminary data.</text>
</comment>
<dbReference type="OrthoDB" id="8694217at2759"/>
<evidence type="ECO:0000259" key="4">
    <source>
        <dbReference type="PROSITE" id="PS50835"/>
    </source>
</evidence>